<evidence type="ECO:0000256" key="1">
    <source>
        <dbReference type="SAM" id="Phobius"/>
    </source>
</evidence>
<dbReference type="EMBL" id="LT719092">
    <property type="protein sequence ID" value="SJK84098.1"/>
    <property type="molecule type" value="Genomic_DNA"/>
</dbReference>
<proteinExistence type="predicted"/>
<dbReference type="GeneID" id="41587543"/>
<dbReference type="Proteomes" id="UP000195607">
    <property type="component" value="Chromosome I"/>
</dbReference>
<reference evidence="2 5" key="1">
    <citation type="submission" date="2016-04" db="EMBL/GenBank/DDBJ databases">
        <authorList>
            <person name="Evans L.H."/>
            <person name="Alamgir A."/>
            <person name="Owens N."/>
            <person name="Weber N.D."/>
            <person name="Virtaneva K."/>
            <person name="Barbian K."/>
            <person name="Babar A."/>
            <person name="Rosenke K."/>
        </authorList>
    </citation>
    <scope>NUCLEOTIDE SEQUENCE [LARGE SCALE GENOMIC DNA]</scope>
    <source>
        <strain evidence="2">S5</strain>
        <strain evidence="5">S5(T) (JCM 30642 \VKM B-2941)</strain>
    </source>
</reference>
<dbReference type="Proteomes" id="UP000187822">
    <property type="component" value="Chromosome I"/>
</dbReference>
<accession>A0A1N5SID5</accession>
<protein>
    <submittedName>
        <fullName evidence="2">Multipass membrane protein</fullName>
    </submittedName>
</protein>
<reference evidence="4" key="2">
    <citation type="submission" date="2016-06" db="EMBL/GenBank/DDBJ databases">
        <authorList>
            <person name="Toshchakov V.S."/>
        </authorList>
    </citation>
    <scope>NUCLEOTIDE SEQUENCE [LARGE SCALE GENOMIC DNA]</scope>
    <source>
        <strain>PM4 (JCM 30641</strain>
        <strain evidence="4">\VKM B-2940)</strain>
    </source>
</reference>
<name>A0A1N5SID5_9ARCH</name>
<dbReference type="KEGG" id="cdiv:CPM_0206"/>
<evidence type="ECO:0000313" key="5">
    <source>
        <dbReference type="Proteomes" id="UP000195607"/>
    </source>
</evidence>
<evidence type="ECO:0000313" key="2">
    <source>
        <dbReference type="EMBL" id="SIM35778.1"/>
    </source>
</evidence>
<keyword evidence="4" id="KW-1185">Reference proteome</keyword>
<evidence type="ECO:0000313" key="4">
    <source>
        <dbReference type="Proteomes" id="UP000187822"/>
    </source>
</evidence>
<feature type="transmembrane region" description="Helical" evidence="1">
    <location>
        <begin position="133"/>
        <end position="160"/>
    </location>
</feature>
<dbReference type="RefSeq" id="WP_077075843.1">
    <property type="nucleotide sequence ID" value="NZ_LT671858.1"/>
</dbReference>
<keyword evidence="1" id="KW-0472">Membrane</keyword>
<dbReference type="EMBL" id="LT671858">
    <property type="protein sequence ID" value="SIM35778.1"/>
    <property type="molecule type" value="Genomic_DNA"/>
</dbReference>
<reference evidence="3" key="3">
    <citation type="submission" date="2016-06" db="EMBL/GenBank/DDBJ databases">
        <authorList>
            <person name="Olsen C.W."/>
            <person name="Carey S."/>
            <person name="Hinshaw L."/>
            <person name="Karasin A.I."/>
        </authorList>
    </citation>
    <scope>NUCLEOTIDE SEQUENCE [LARGE SCALE GENOMIC DNA]</scope>
    <source>
        <strain evidence="3">PM4</strain>
    </source>
</reference>
<organism evidence="2 5">
    <name type="scientific">Cuniculiplasma divulgatum</name>
    <dbReference type="NCBI Taxonomy" id="1673428"/>
    <lineage>
        <taxon>Archaea</taxon>
        <taxon>Methanobacteriati</taxon>
        <taxon>Thermoplasmatota</taxon>
        <taxon>Thermoplasmata</taxon>
        <taxon>Thermoplasmatales</taxon>
        <taxon>Cuniculiplasmataceae</taxon>
        <taxon>Cuniculiplasma</taxon>
    </lineage>
</organism>
<keyword evidence="1" id="KW-1133">Transmembrane helix</keyword>
<gene>
    <name evidence="3" type="ORF">CPM_0206</name>
    <name evidence="2" type="ORF">CSP5_0240</name>
</gene>
<keyword evidence="1" id="KW-0812">Transmembrane</keyword>
<evidence type="ECO:0000313" key="3">
    <source>
        <dbReference type="EMBL" id="SJK84098.1"/>
    </source>
</evidence>
<dbReference type="AlphaFoldDB" id="A0A1N5SID5"/>
<sequence length="173" mass="18137">MRKNIVIIGLILLIVGVALFYAGGDLGISGIATSPTFTEKGTSKWESSSINVSSGQLLVLTSNNSKTALIPSSDASVVTSSNVDKYEVNGSTTTTSGVTTIEYTSITPGTYVIVTFGTYQAKVTMIKKSIDSLLVSLLPVLLGGVLGFVGFIVLIVGLVLKKKQLPPNPDMTY</sequence>